<evidence type="ECO:0000256" key="18">
    <source>
        <dbReference type="ARBA" id="ARBA00023186"/>
    </source>
</evidence>
<evidence type="ECO:0000256" key="8">
    <source>
        <dbReference type="ARBA" id="ARBA00020334"/>
    </source>
</evidence>
<evidence type="ECO:0000256" key="10">
    <source>
        <dbReference type="ARBA" id="ARBA00022525"/>
    </source>
</evidence>
<dbReference type="PANTHER" id="PTHR10970">
    <property type="entry name" value="CLUSTERIN"/>
    <property type="match status" value="1"/>
</dbReference>
<name>A0ABS2Y4Z8_POLSP</name>
<keyword evidence="16" id="KW-1015">Disulfide bond</keyword>
<evidence type="ECO:0000313" key="25">
    <source>
        <dbReference type="EMBL" id="MBN3281321.1"/>
    </source>
</evidence>
<dbReference type="SMART" id="SM00030">
    <property type="entry name" value="CLb"/>
    <property type="match status" value="1"/>
</dbReference>
<keyword evidence="21" id="KW-0175">Coiled coil</keyword>
<evidence type="ECO:0000256" key="21">
    <source>
        <dbReference type="SAM" id="Coils"/>
    </source>
</evidence>
<evidence type="ECO:0000259" key="23">
    <source>
        <dbReference type="SMART" id="SM00030"/>
    </source>
</evidence>
<dbReference type="InterPro" id="IPR000753">
    <property type="entry name" value="Clusterin-like"/>
</dbReference>
<evidence type="ECO:0000256" key="17">
    <source>
        <dbReference type="ARBA" id="ARBA00023180"/>
    </source>
</evidence>
<dbReference type="Proteomes" id="UP001166093">
    <property type="component" value="Unassembled WGS sequence"/>
</dbReference>
<keyword evidence="22" id="KW-0812">Transmembrane</keyword>
<keyword evidence="18" id="KW-0143">Chaperone</keyword>
<dbReference type="EMBL" id="JAAWVQ010107650">
    <property type="protein sequence ID" value="MBN3281321.1"/>
    <property type="molecule type" value="Genomic_DNA"/>
</dbReference>
<evidence type="ECO:0000256" key="6">
    <source>
        <dbReference type="ARBA" id="ARBA00004613"/>
    </source>
</evidence>
<evidence type="ECO:0000256" key="19">
    <source>
        <dbReference type="ARBA" id="ARBA00023242"/>
    </source>
</evidence>
<dbReference type="InterPro" id="IPR033986">
    <property type="entry name" value="Clusterin_CS"/>
</dbReference>
<feature type="non-terminal residue" evidence="25">
    <location>
        <position position="992"/>
    </location>
</feature>
<keyword evidence="10" id="KW-0964">Secreted</keyword>
<reference evidence="25" key="1">
    <citation type="journal article" date="2021" name="Cell">
        <title>Tracing the genetic footprints of vertebrate landing in non-teleost ray-finned fishes.</title>
        <authorList>
            <person name="Bi X."/>
            <person name="Wang K."/>
            <person name="Yang L."/>
            <person name="Pan H."/>
            <person name="Jiang H."/>
            <person name="Wei Q."/>
            <person name="Fang M."/>
            <person name="Yu H."/>
            <person name="Zhu C."/>
            <person name="Cai Y."/>
            <person name="He Y."/>
            <person name="Gan X."/>
            <person name="Zeng H."/>
            <person name="Yu D."/>
            <person name="Zhu Y."/>
            <person name="Jiang H."/>
            <person name="Qiu Q."/>
            <person name="Yang H."/>
            <person name="Zhang Y.E."/>
            <person name="Wang W."/>
            <person name="Zhu M."/>
            <person name="He S."/>
            <person name="Zhang G."/>
        </authorList>
    </citation>
    <scope>NUCLEOTIDE SEQUENCE</scope>
    <source>
        <strain evidence="25">Pddl_001</strain>
    </source>
</reference>
<feature type="domain" description="Clusterin C-terminal" evidence="24">
    <location>
        <begin position="763"/>
        <end position="988"/>
    </location>
</feature>
<keyword evidence="15 22" id="KW-0472">Membrane</keyword>
<evidence type="ECO:0000256" key="2">
    <source>
        <dbReference type="ARBA" id="ARBA00004240"/>
    </source>
</evidence>
<keyword evidence="26" id="KW-1185">Reference proteome</keyword>
<keyword evidence="9" id="KW-0963">Cytoplasm</keyword>
<keyword evidence="17" id="KW-0325">Glycoprotein</keyword>
<dbReference type="PANTHER" id="PTHR10970:SF1">
    <property type="entry name" value="CLUSTERIN"/>
    <property type="match status" value="1"/>
</dbReference>
<feature type="non-terminal residue" evidence="25">
    <location>
        <position position="1"/>
    </location>
</feature>
<keyword evidence="12" id="KW-0256">Endoplasmic reticulum</keyword>
<dbReference type="SMART" id="SM00035">
    <property type="entry name" value="CLa"/>
    <property type="match status" value="1"/>
</dbReference>
<comment type="caution">
    <text evidence="25">The sequence shown here is derived from an EMBL/GenBank/DDBJ whole genome shotgun (WGS) entry which is preliminary data.</text>
</comment>
<evidence type="ECO:0000313" key="26">
    <source>
        <dbReference type="Proteomes" id="UP001166093"/>
    </source>
</evidence>
<keyword evidence="14" id="KW-0496">Mitochondrion</keyword>
<accession>A0ABS2Y4Z8</accession>
<proteinExistence type="inferred from homology"/>
<evidence type="ECO:0000256" key="1">
    <source>
        <dbReference type="ARBA" id="ARBA00004123"/>
    </source>
</evidence>
<evidence type="ECO:0000256" key="13">
    <source>
        <dbReference type="ARBA" id="ARBA00022843"/>
    </source>
</evidence>
<keyword evidence="11" id="KW-0732">Signal</keyword>
<evidence type="ECO:0000256" key="3">
    <source>
        <dbReference type="ARBA" id="ARBA00004248"/>
    </source>
</evidence>
<dbReference type="InterPro" id="IPR016015">
    <property type="entry name" value="Clusterin_C"/>
</dbReference>
<evidence type="ECO:0000256" key="22">
    <source>
        <dbReference type="SAM" id="Phobius"/>
    </source>
</evidence>
<organism evidence="25 26">
    <name type="scientific">Polyodon spathula</name>
    <name type="common">North American paddlefish</name>
    <name type="synonym">Squalus spathula</name>
    <dbReference type="NCBI Taxonomy" id="7913"/>
    <lineage>
        <taxon>Eukaryota</taxon>
        <taxon>Metazoa</taxon>
        <taxon>Chordata</taxon>
        <taxon>Craniata</taxon>
        <taxon>Vertebrata</taxon>
        <taxon>Euteleostomi</taxon>
        <taxon>Actinopterygii</taxon>
        <taxon>Chondrostei</taxon>
        <taxon>Acipenseriformes</taxon>
        <taxon>Polyodontidae</taxon>
        <taxon>Polyodon</taxon>
    </lineage>
</organism>
<keyword evidence="19" id="KW-0539">Nucleus</keyword>
<gene>
    <name evidence="25" type="primary">Scara3_0</name>
    <name evidence="25" type="ORF">GTO93_0022482</name>
</gene>
<evidence type="ECO:0000256" key="12">
    <source>
        <dbReference type="ARBA" id="ARBA00022824"/>
    </source>
</evidence>
<evidence type="ECO:0000256" key="15">
    <source>
        <dbReference type="ARBA" id="ARBA00023136"/>
    </source>
</evidence>
<keyword evidence="22" id="KW-1133">Transmembrane helix</keyword>
<feature type="domain" description="Clusterin N-terminal" evidence="23">
    <location>
        <begin position="562"/>
        <end position="769"/>
    </location>
</feature>
<protein>
    <recommendedName>
        <fullName evidence="8">Clusterin</fullName>
    </recommendedName>
</protein>
<evidence type="ECO:0000256" key="7">
    <source>
        <dbReference type="ARBA" id="ARBA00010069"/>
    </source>
</evidence>
<keyword evidence="20" id="KW-0968">Cytoplasmic vesicle</keyword>
<comment type="similarity">
    <text evidence="7">Belongs to the clusterin family.</text>
</comment>
<evidence type="ECO:0000259" key="24">
    <source>
        <dbReference type="SMART" id="SM00035"/>
    </source>
</evidence>
<evidence type="ECO:0000256" key="11">
    <source>
        <dbReference type="ARBA" id="ARBA00022729"/>
    </source>
</evidence>
<dbReference type="Pfam" id="PF01093">
    <property type="entry name" value="Clusterin"/>
    <property type="match status" value="1"/>
</dbReference>
<evidence type="ECO:0000256" key="9">
    <source>
        <dbReference type="ARBA" id="ARBA00022490"/>
    </source>
</evidence>
<keyword evidence="13" id="KW-0832">Ubl conjugation</keyword>
<sequence>AFIGRTRGGCIQCQRTGSLQLAVKVLYGFFAFLIIAVAVLASLVFRKVDSLSEDLNTTESLYDKKIITVQESIKGLEHKSSSNCIDCHDVTQFGQEIEKLQGEFEEIQKMILVQEQTLDQAAKTQQSLTYSNSKFACDIQNYSFSIKLINQSLERYLEQVHGWQIVITETDESMKSLVQDQYDLRAAVQQINSTVRLSSSWINGIQRKMDEEMLVLQKVMTEWQNYSKTLGVMRSSSSKSIDIVRNIQNSISTTLQRISLNSDTMHDLVLQIMNLQMQLDNISSFLDEHEENMQDFHYHSKYYENRTSERFETLEGRMTSHEMEISTILANINATDNHVHRMLKYIDDVRVSCAAGLSTHGQELQYLNNTIHLMIYTADLLRQRLIRNSKGPIWITRASTRAMLKVIVVTLQGVVCPKRALHNRNPTQCFCSTPITAKQERERRKTNTSVTSTALELEEENKGRMRRQVNNRTMMSGQHSYPAVHQRLQVLQGVGDSFLISVPQSAPLDLAVFLTAQNPTGSRSWFLKDSNSSKRWPFFLEFKQNEFLELKDYLNRYVLKPSDQFIDMPEKEISLSGEKYLDKHIENAINGVKQMKRLMEKSGEEHKKYLSILERTKKMKEDALKDAQEVESKLNAEQEVCNETMQALWEECKPCLKNTCIRFYSRTCSSGSGMVGKKLEELLNRTSPISIWINGERMDSLLEEDKEQDRRFKDLEEHYSEVADGVDGIFHDSMKVFDQMHSSFHRPFFSDFPRMPSFRMNFPSSRFPMFEQGFHGMFQPMFHMAQRMFDSANRHMERLGQYDTMTPSSTDGKVSEDVIEYGQNRGDRMTCREIRRNSAGCLKLKEECEKCKDILSIDCSGKRPLEGPLKEEFEKALAMFERFTKEYDELLKKFQQEMLNTSSLMDTLNKQFGWVSTLANATKRPGEFFQIKTVISRESQNPDNPGDTNVSVQLFDSPPMTFTVPGDIPWDDAKFSEVVAEEALERYKQNTM</sequence>
<evidence type="ECO:0000256" key="4">
    <source>
        <dbReference type="ARBA" id="ARBA00004346"/>
    </source>
</evidence>
<comment type="subcellular location">
    <subcellularLocation>
        <location evidence="5">Cytoplasm</location>
        <location evidence="5">Cytosol</location>
    </subcellularLocation>
    <subcellularLocation>
        <location evidence="3">Cytoplasmic vesicle</location>
        <location evidence="3">Secretory vesicle</location>
        <location evidence="3">Chromaffin granule</location>
    </subcellularLocation>
    <subcellularLocation>
        <location evidence="2">Endoplasmic reticulum</location>
    </subcellularLocation>
    <subcellularLocation>
        <location evidence="4">Mitochondrion membrane</location>
        <topology evidence="4">Peripheral membrane protein</topology>
        <orientation evidence="4">Cytoplasmic side</orientation>
    </subcellularLocation>
    <subcellularLocation>
        <location evidence="1">Nucleus</location>
    </subcellularLocation>
    <subcellularLocation>
        <location evidence="6">Secreted</location>
    </subcellularLocation>
</comment>
<evidence type="ECO:0000256" key="5">
    <source>
        <dbReference type="ARBA" id="ARBA00004514"/>
    </source>
</evidence>
<feature type="coiled-coil region" evidence="21">
    <location>
        <begin position="610"/>
        <end position="640"/>
    </location>
</feature>
<feature type="coiled-coil region" evidence="21">
    <location>
        <begin position="90"/>
        <end position="117"/>
    </location>
</feature>
<evidence type="ECO:0000256" key="14">
    <source>
        <dbReference type="ARBA" id="ARBA00023128"/>
    </source>
</evidence>
<evidence type="ECO:0000256" key="16">
    <source>
        <dbReference type="ARBA" id="ARBA00023157"/>
    </source>
</evidence>
<dbReference type="PROSITE" id="PS00492">
    <property type="entry name" value="CLUSTERIN_1"/>
    <property type="match status" value="1"/>
</dbReference>
<evidence type="ECO:0000256" key="20">
    <source>
        <dbReference type="ARBA" id="ARBA00023329"/>
    </source>
</evidence>
<dbReference type="InterPro" id="IPR016014">
    <property type="entry name" value="Clusterin_N"/>
</dbReference>
<feature type="transmembrane region" description="Helical" evidence="22">
    <location>
        <begin position="21"/>
        <end position="45"/>
    </location>
</feature>